<gene>
    <name evidence="1" type="ORF">BYL167_LOCUS71142</name>
</gene>
<reference evidence="1" key="1">
    <citation type="submission" date="2021-02" db="EMBL/GenBank/DDBJ databases">
        <authorList>
            <person name="Nowell W R."/>
        </authorList>
    </citation>
    <scope>NUCLEOTIDE SEQUENCE</scope>
</reference>
<feature type="non-terminal residue" evidence="1">
    <location>
        <position position="1"/>
    </location>
</feature>
<dbReference type="AlphaFoldDB" id="A0A8S3FW09"/>
<evidence type="ECO:0000313" key="1">
    <source>
        <dbReference type="EMBL" id="CAF5145850.1"/>
    </source>
</evidence>
<dbReference type="EMBL" id="CAJOBH010254626">
    <property type="protein sequence ID" value="CAF5145850.1"/>
    <property type="molecule type" value="Genomic_DNA"/>
</dbReference>
<name>A0A8S3FW09_9BILA</name>
<proteinExistence type="predicted"/>
<sequence length="76" mass="8662">KLLKNTTRTFMSPKKEHEVEILVPITNQLANMVDIDSIIDYGSVRGYLGVKYLTIMKGIFLALNQAKKYYIVVKNA</sequence>
<organism evidence="1 2">
    <name type="scientific">Rotaria magnacalcarata</name>
    <dbReference type="NCBI Taxonomy" id="392030"/>
    <lineage>
        <taxon>Eukaryota</taxon>
        <taxon>Metazoa</taxon>
        <taxon>Spiralia</taxon>
        <taxon>Gnathifera</taxon>
        <taxon>Rotifera</taxon>
        <taxon>Eurotatoria</taxon>
        <taxon>Bdelloidea</taxon>
        <taxon>Philodinida</taxon>
        <taxon>Philodinidae</taxon>
        <taxon>Rotaria</taxon>
    </lineage>
</organism>
<dbReference type="Proteomes" id="UP000681967">
    <property type="component" value="Unassembled WGS sequence"/>
</dbReference>
<protein>
    <submittedName>
        <fullName evidence="1">Uncharacterized protein</fullName>
    </submittedName>
</protein>
<evidence type="ECO:0000313" key="2">
    <source>
        <dbReference type="Proteomes" id="UP000681967"/>
    </source>
</evidence>
<accession>A0A8S3FW09</accession>
<comment type="caution">
    <text evidence="1">The sequence shown here is derived from an EMBL/GenBank/DDBJ whole genome shotgun (WGS) entry which is preliminary data.</text>
</comment>